<protein>
    <submittedName>
        <fullName evidence="1">Rrf2 family protein</fullName>
    </submittedName>
</protein>
<reference evidence="1 2" key="1">
    <citation type="submission" date="2018-05" db="EMBL/GenBank/DDBJ databases">
        <title>Genomic Encyclopedia of Type Strains, Phase III (KMG-III): the genomes of soil and plant-associated and newly described type strains.</title>
        <authorList>
            <person name="Whitman W."/>
        </authorList>
    </citation>
    <scope>NUCLEOTIDE SEQUENCE [LARGE SCALE GENOMIC DNA]</scope>
    <source>
        <strain evidence="1 2">CECT 5696</strain>
    </source>
</reference>
<dbReference type="PANTHER" id="PTHR33221:SF15">
    <property type="entry name" value="HTH-TYPE TRANSCRIPTIONAL REGULATOR YWGB-RELATED"/>
    <property type="match status" value="1"/>
</dbReference>
<dbReference type="PANTHER" id="PTHR33221">
    <property type="entry name" value="WINGED HELIX-TURN-HELIX TRANSCRIPTIONAL REGULATOR, RRF2 FAMILY"/>
    <property type="match status" value="1"/>
</dbReference>
<dbReference type="InterPro" id="IPR036390">
    <property type="entry name" value="WH_DNA-bd_sf"/>
</dbReference>
<organism evidence="1 2">
    <name type="scientific">Paenibacillus cellulosilyticus</name>
    <dbReference type="NCBI Taxonomy" id="375489"/>
    <lineage>
        <taxon>Bacteria</taxon>
        <taxon>Bacillati</taxon>
        <taxon>Bacillota</taxon>
        <taxon>Bacilli</taxon>
        <taxon>Bacillales</taxon>
        <taxon>Paenibacillaceae</taxon>
        <taxon>Paenibacillus</taxon>
    </lineage>
</organism>
<accession>A0A2V2Z5F6</accession>
<dbReference type="OrthoDB" id="32510at2"/>
<comment type="caution">
    <text evidence="1">The sequence shown here is derived from an EMBL/GenBank/DDBJ whole genome shotgun (WGS) entry which is preliminary data.</text>
</comment>
<sequence length="145" mass="16002">MTEIRKSCPPSFRTFGLAVQAMVVLAINAQSCPSCVLAERLQSEATLLRRIMGQLARAGLIETREGRDGGYRLLRQPDTITLADIYSALQINGELCRTMGEATGPHPFGMQMKEAFSDLLAELDQSMLAVMQQHTVEQYAARLRG</sequence>
<dbReference type="GO" id="GO:0005829">
    <property type="term" value="C:cytosol"/>
    <property type="evidence" value="ECO:0007669"/>
    <property type="project" value="TreeGrafter"/>
</dbReference>
<name>A0A2V2Z5F6_9BACL</name>
<evidence type="ECO:0000313" key="2">
    <source>
        <dbReference type="Proteomes" id="UP000246635"/>
    </source>
</evidence>
<dbReference type="InterPro" id="IPR036388">
    <property type="entry name" value="WH-like_DNA-bd_sf"/>
</dbReference>
<keyword evidence="2" id="KW-1185">Reference proteome</keyword>
<dbReference type="RefSeq" id="WP_110043538.1">
    <property type="nucleotide sequence ID" value="NZ_CP054612.1"/>
</dbReference>
<gene>
    <name evidence="1" type="ORF">DFQ01_104271</name>
</gene>
<dbReference type="Proteomes" id="UP000246635">
    <property type="component" value="Unassembled WGS sequence"/>
</dbReference>
<dbReference type="InterPro" id="IPR000944">
    <property type="entry name" value="Tscrpt_reg_Rrf2"/>
</dbReference>
<dbReference type="InterPro" id="IPR030489">
    <property type="entry name" value="TR_Rrf2-type_CS"/>
</dbReference>
<dbReference type="Gene3D" id="1.10.10.10">
    <property type="entry name" value="Winged helix-like DNA-binding domain superfamily/Winged helix DNA-binding domain"/>
    <property type="match status" value="1"/>
</dbReference>
<dbReference type="GO" id="GO:0003700">
    <property type="term" value="F:DNA-binding transcription factor activity"/>
    <property type="evidence" value="ECO:0007669"/>
    <property type="project" value="TreeGrafter"/>
</dbReference>
<dbReference type="Pfam" id="PF02082">
    <property type="entry name" value="Rrf2"/>
    <property type="match status" value="1"/>
</dbReference>
<dbReference type="SUPFAM" id="SSF46785">
    <property type="entry name" value="Winged helix' DNA-binding domain"/>
    <property type="match status" value="1"/>
</dbReference>
<evidence type="ECO:0000313" key="1">
    <source>
        <dbReference type="EMBL" id="PWW05709.1"/>
    </source>
</evidence>
<dbReference type="PROSITE" id="PS51197">
    <property type="entry name" value="HTH_RRF2_2"/>
    <property type="match status" value="1"/>
</dbReference>
<dbReference type="AlphaFoldDB" id="A0A2V2Z5F6"/>
<proteinExistence type="predicted"/>
<dbReference type="PROSITE" id="PS01332">
    <property type="entry name" value="HTH_RRF2_1"/>
    <property type="match status" value="1"/>
</dbReference>
<dbReference type="EMBL" id="QGTQ01000004">
    <property type="protein sequence ID" value="PWW05709.1"/>
    <property type="molecule type" value="Genomic_DNA"/>
</dbReference>